<comment type="caution">
    <text evidence="1">The sequence shown here is derived from an EMBL/GenBank/DDBJ whole genome shotgun (WGS) entry which is preliminary data.</text>
</comment>
<gene>
    <name evidence="1" type="ORF">SanaruYs_03290</name>
</gene>
<organism evidence="1 2">
    <name type="scientific">Chryseotalea sanaruensis</name>
    <dbReference type="NCBI Taxonomy" id="2482724"/>
    <lineage>
        <taxon>Bacteria</taxon>
        <taxon>Pseudomonadati</taxon>
        <taxon>Bacteroidota</taxon>
        <taxon>Cytophagia</taxon>
        <taxon>Cytophagales</taxon>
        <taxon>Chryseotaleaceae</taxon>
        <taxon>Chryseotalea</taxon>
    </lineage>
</organism>
<name>A0A401U567_9BACT</name>
<keyword evidence="2" id="KW-1185">Reference proteome</keyword>
<evidence type="ECO:0000313" key="2">
    <source>
        <dbReference type="Proteomes" id="UP000288227"/>
    </source>
</evidence>
<sequence length="99" mass="11195">MSYPHVLLDHVQLILLLLGEELKSYKFFSTLRSIGLDDAFFQSDLGSFILVKVGLDEDSNEVQDRYYHLLAQYSEPLQASEASVRECAFSCYLALVAKA</sequence>
<evidence type="ECO:0000313" key="1">
    <source>
        <dbReference type="EMBL" id="GCC50114.1"/>
    </source>
</evidence>
<protein>
    <submittedName>
        <fullName evidence="1">Uncharacterized protein</fullName>
    </submittedName>
</protein>
<reference evidence="1 2" key="1">
    <citation type="submission" date="2018-11" db="EMBL/GenBank/DDBJ databases">
        <title>Chryseotalea sanarue gen. nov., sp., nov., a member of the family Cytophagaceae, isolated from a brackish lake in Hamamatsu Japan.</title>
        <authorList>
            <person name="Maejima Y."/>
            <person name="Iino T."/>
            <person name="Muraguchi Y."/>
            <person name="Fukuda K."/>
            <person name="Ohkuma M."/>
            <person name="Moriuchi R."/>
            <person name="Dohra H."/>
            <person name="Kimbara K."/>
            <person name="Shintani M."/>
        </authorList>
    </citation>
    <scope>NUCLEOTIDE SEQUENCE [LARGE SCALE GENOMIC DNA]</scope>
    <source>
        <strain evidence="1 2">Ys</strain>
    </source>
</reference>
<dbReference type="RefSeq" id="WP_127120769.1">
    <property type="nucleotide sequence ID" value="NZ_BHXQ01000001.1"/>
</dbReference>
<accession>A0A401U567</accession>
<dbReference type="Proteomes" id="UP000288227">
    <property type="component" value="Unassembled WGS sequence"/>
</dbReference>
<proteinExistence type="predicted"/>
<dbReference type="EMBL" id="BHXQ01000001">
    <property type="protein sequence ID" value="GCC50114.1"/>
    <property type="molecule type" value="Genomic_DNA"/>
</dbReference>
<dbReference type="AlphaFoldDB" id="A0A401U567"/>